<comment type="caution">
    <text evidence="2">The sequence shown here is derived from an EMBL/GenBank/DDBJ whole genome shotgun (WGS) entry which is preliminary data.</text>
</comment>
<evidence type="ECO:0000313" key="3">
    <source>
        <dbReference type="Proteomes" id="UP000294927"/>
    </source>
</evidence>
<feature type="transmembrane region" description="Helical" evidence="1">
    <location>
        <begin position="12"/>
        <end position="34"/>
    </location>
</feature>
<keyword evidence="3" id="KW-1185">Reference proteome</keyword>
<evidence type="ECO:0000256" key="1">
    <source>
        <dbReference type="SAM" id="Phobius"/>
    </source>
</evidence>
<name>A0A4R7VYD1_9PSEU</name>
<proteinExistence type="predicted"/>
<accession>A0A4R7VYD1</accession>
<protein>
    <recommendedName>
        <fullName evidence="4">Signal transduction histidine kinase</fullName>
    </recommendedName>
</protein>
<keyword evidence="1" id="KW-0812">Transmembrane</keyword>
<gene>
    <name evidence="2" type="ORF">CLV71_103315</name>
</gene>
<sequence>MGLSTLRWRFYVLVGGAISLLLVTLVTTVLSTQVSSGGSWARLVPIPAAALAVVVGVVAVLTLTRWLDETRDRILRENRSTEQLVRLREADRIAQDLGSTTVRDLFGISLALQSAAARHPSAAPALRAVTADMDRVLREIRSHVFNGDRSIVDVIGALDPELQARPSIEGRVDLKAPLALESFLRDVMPLFESSVRVKATDEDGRLRVLLTGTQPDDPTVLKETAADHNATTTFEPDHVTVEWSAPL</sequence>
<keyword evidence="1" id="KW-0472">Membrane</keyword>
<feature type="transmembrane region" description="Helical" evidence="1">
    <location>
        <begin position="46"/>
        <end position="67"/>
    </location>
</feature>
<evidence type="ECO:0000313" key="2">
    <source>
        <dbReference type="EMBL" id="TDV55074.1"/>
    </source>
</evidence>
<keyword evidence="1" id="KW-1133">Transmembrane helix</keyword>
<evidence type="ECO:0008006" key="4">
    <source>
        <dbReference type="Google" id="ProtNLM"/>
    </source>
</evidence>
<organism evidence="2 3">
    <name type="scientific">Actinophytocola oryzae</name>
    <dbReference type="NCBI Taxonomy" id="502181"/>
    <lineage>
        <taxon>Bacteria</taxon>
        <taxon>Bacillati</taxon>
        <taxon>Actinomycetota</taxon>
        <taxon>Actinomycetes</taxon>
        <taxon>Pseudonocardiales</taxon>
        <taxon>Pseudonocardiaceae</taxon>
    </lineage>
</organism>
<dbReference type="Proteomes" id="UP000294927">
    <property type="component" value="Unassembled WGS sequence"/>
</dbReference>
<dbReference type="EMBL" id="SOCP01000003">
    <property type="protein sequence ID" value="TDV55074.1"/>
    <property type="molecule type" value="Genomic_DNA"/>
</dbReference>
<dbReference type="AlphaFoldDB" id="A0A4R7VYD1"/>
<reference evidence="2 3" key="1">
    <citation type="submission" date="2019-03" db="EMBL/GenBank/DDBJ databases">
        <title>Genomic Encyclopedia of Archaeal and Bacterial Type Strains, Phase II (KMG-II): from individual species to whole genera.</title>
        <authorList>
            <person name="Goeker M."/>
        </authorList>
    </citation>
    <scope>NUCLEOTIDE SEQUENCE [LARGE SCALE GENOMIC DNA]</scope>
    <source>
        <strain evidence="2 3">DSM 45499</strain>
    </source>
</reference>